<dbReference type="GO" id="GO:0005694">
    <property type="term" value="C:chromosome"/>
    <property type="evidence" value="ECO:0007669"/>
    <property type="project" value="UniProtKB-SubCell"/>
</dbReference>
<evidence type="ECO:0000256" key="10">
    <source>
        <dbReference type="ARBA" id="ARBA00022728"/>
    </source>
</evidence>
<dbReference type="PROSITE" id="PS00108">
    <property type="entry name" value="PROTEIN_KINASE_ST"/>
    <property type="match status" value="1"/>
</dbReference>
<keyword evidence="8" id="KW-0507">mRNA processing</keyword>
<dbReference type="InterPro" id="IPR017441">
    <property type="entry name" value="Protein_kinase_ATP_BS"/>
</dbReference>
<name>A0A8H3M4J0_9GLOM</name>
<evidence type="ECO:0000256" key="23">
    <source>
        <dbReference type="SAM" id="MobiDB-lite"/>
    </source>
</evidence>
<comment type="subcellular location">
    <subcellularLocation>
        <location evidence="2">Chromosome</location>
    </subcellularLocation>
    <subcellularLocation>
        <location evidence="1">Nucleus</location>
    </subcellularLocation>
</comment>
<evidence type="ECO:0000313" key="26">
    <source>
        <dbReference type="Proteomes" id="UP000615446"/>
    </source>
</evidence>
<evidence type="ECO:0000256" key="5">
    <source>
        <dbReference type="ARBA" id="ARBA00022499"/>
    </source>
</evidence>
<dbReference type="CDD" id="cd14135">
    <property type="entry name" value="STKc_PRP4"/>
    <property type="match status" value="1"/>
</dbReference>
<dbReference type="GO" id="GO:0005524">
    <property type="term" value="F:ATP binding"/>
    <property type="evidence" value="ECO:0007669"/>
    <property type="project" value="UniProtKB-UniRule"/>
</dbReference>
<evidence type="ECO:0000256" key="2">
    <source>
        <dbReference type="ARBA" id="ARBA00004286"/>
    </source>
</evidence>
<dbReference type="InterPro" id="IPR011009">
    <property type="entry name" value="Kinase-like_dom_sf"/>
</dbReference>
<evidence type="ECO:0000259" key="24">
    <source>
        <dbReference type="PROSITE" id="PS50011"/>
    </source>
</evidence>
<evidence type="ECO:0000256" key="20">
    <source>
        <dbReference type="ARBA" id="ARBA00031858"/>
    </source>
</evidence>
<feature type="compositionally biased region" description="Basic and acidic residues" evidence="23">
    <location>
        <begin position="294"/>
        <end position="312"/>
    </location>
</feature>
<accession>A0A8H3M4J0</accession>
<dbReference type="GO" id="GO:0045292">
    <property type="term" value="P:mRNA cis splicing, via spliceosome"/>
    <property type="evidence" value="ECO:0007669"/>
    <property type="project" value="InterPro"/>
</dbReference>
<evidence type="ECO:0000256" key="4">
    <source>
        <dbReference type="ARBA" id="ARBA00022454"/>
    </source>
</evidence>
<proteinExistence type="inferred from homology"/>
<feature type="compositionally biased region" description="Basic residues" evidence="23">
    <location>
        <begin position="365"/>
        <end position="377"/>
    </location>
</feature>
<dbReference type="InterPro" id="IPR050494">
    <property type="entry name" value="Ser_Thr_dual-spec_kinase"/>
</dbReference>
<keyword evidence="7" id="KW-0597">Phosphoprotein</keyword>
<dbReference type="Gene3D" id="1.10.510.10">
    <property type="entry name" value="Transferase(Phosphotransferase) domain 1"/>
    <property type="match status" value="1"/>
</dbReference>
<organism evidence="25 26">
    <name type="scientific">Rhizophagus clarus</name>
    <dbReference type="NCBI Taxonomy" id="94130"/>
    <lineage>
        <taxon>Eukaryota</taxon>
        <taxon>Fungi</taxon>
        <taxon>Fungi incertae sedis</taxon>
        <taxon>Mucoromycota</taxon>
        <taxon>Glomeromycotina</taxon>
        <taxon>Glomeromycetes</taxon>
        <taxon>Glomerales</taxon>
        <taxon>Glomeraceae</taxon>
        <taxon>Rhizophagus</taxon>
    </lineage>
</organism>
<dbReference type="InterPro" id="IPR000719">
    <property type="entry name" value="Prot_kinase_dom"/>
</dbReference>
<feature type="region of interest" description="Disordered" evidence="23">
    <location>
        <begin position="209"/>
        <end position="449"/>
    </location>
</feature>
<dbReference type="EC" id="2.7.11.1" evidence="3"/>
<comment type="similarity">
    <text evidence="18">Belongs to the protein kinase superfamily. CMGC Ser/Thr protein kinase family.</text>
</comment>
<keyword evidence="9" id="KW-0808">Transferase</keyword>
<evidence type="ECO:0000256" key="3">
    <source>
        <dbReference type="ARBA" id="ARBA00012513"/>
    </source>
</evidence>
<evidence type="ECO:0000256" key="13">
    <source>
        <dbReference type="ARBA" id="ARBA00022840"/>
    </source>
</evidence>
<keyword evidence="13 22" id="KW-0067">ATP-binding</keyword>
<dbReference type="Gene3D" id="3.30.200.20">
    <property type="entry name" value="Phosphorylase Kinase, domain 1"/>
    <property type="match status" value="1"/>
</dbReference>
<feature type="compositionally biased region" description="Basic and acidic residues" evidence="23">
    <location>
        <begin position="352"/>
        <end position="364"/>
    </location>
</feature>
<feature type="compositionally biased region" description="Basic and acidic residues" evidence="23">
    <location>
        <begin position="82"/>
        <end position="96"/>
    </location>
</feature>
<keyword evidence="15" id="KW-0007">Acetylation</keyword>
<dbReference type="PANTHER" id="PTHR24058">
    <property type="entry name" value="DUAL SPECIFICITY PROTEIN KINASE"/>
    <property type="match status" value="1"/>
</dbReference>
<evidence type="ECO:0000313" key="25">
    <source>
        <dbReference type="EMBL" id="GES97676.1"/>
    </source>
</evidence>
<reference evidence="25" key="1">
    <citation type="submission" date="2019-10" db="EMBL/GenBank/DDBJ databases">
        <title>Conservation and host-specific expression of non-tandemly repeated heterogenous ribosome RNA gene in arbuscular mycorrhizal fungi.</title>
        <authorList>
            <person name="Maeda T."/>
            <person name="Kobayashi Y."/>
            <person name="Nakagawa T."/>
            <person name="Ezawa T."/>
            <person name="Yamaguchi K."/>
            <person name="Bino T."/>
            <person name="Nishimoto Y."/>
            <person name="Shigenobu S."/>
            <person name="Kawaguchi M."/>
        </authorList>
    </citation>
    <scope>NUCLEOTIDE SEQUENCE</scope>
    <source>
        <strain evidence="25">HR1</strain>
    </source>
</reference>
<keyword evidence="12 25" id="KW-0418">Kinase</keyword>
<sequence>MKQNHRYVELLRRMENRPKNRSHNSYPRQTRKKLISKAKIKQEYYKTLKKEDKNLLLPTFYHEIFDSDIIERSPASSLSNDSTKEKGRKDLKDKKEIKKSKINRKSKPNPFYKVFQKRERVQRERCAERESIRQERQFCKKKREAYNALRNKTKKKLMKINTALTFVEIFCRSRVFPFNSSITVAVRNGRSEEDDRSKRNVEEVTIGMAALSGPGQPSPQSQATDESSLEHRLSAGSRDDSTVEASGREKGDSHERVRKHKEDRKRHSSRHSHSHRRHHDRERDRNHHGHHRRHESERKNGVEEGEKHRKDGLGNNLNSTDHMVVDDDENRSDFSSNRIEPSPASSRKPKRSREDFSSDDESHHTSRRHSSRHRSSSHHSERRLSVNRRSKEPRNRYDNERDYRYNQRESVKGYDKEKGYSKERDGNDKERNRKESSRRYGEERANGTSSRKIIEYEISSSVPSGILNRDIQNPSQPSRNYESKNEQILEDSLDINFETQEDEEKLIEERRKRRNAILEKYKNKNSETLTVKVDNNLSSETTIGPKLDIHETQSADTPTLVSPVTPTTASPTSFSLTKIEASSEDFVPGEDQQGFSAADYDPTKDRIADDERQLHHKSAKDLELLKNKDAQESVIQNDDVDMFSADYKETLNERNGNHHKSKKPIRSIPVVKTVPVVVHEHGVGLIDNYDDAEGYYRVLLGEILDNRYHVYSNLGKGVFSSVVKARDTKDGNDVAIKIIRNNETMYRAGMKELNILKKLIAADPENKKHVIRLFRHFEHKGHLCLVFESLSMNLREVLKKFGKDVGINIKAVRIYAQQLFLSLSLLKKCNVLHADIKPDNILVSESKNTLKMCDLGSASDASENDITPYLVSRFYRAPEIIIGLPYDYALDMWSVGCTLYELYTGKILFPGRSNNQMLKLMMELKGKFSNKMLRKGQFVSQHFDDDLNFLCHETDKISNKEVIKTMVITKPTRDMKTRLLSKTSNMTDEETRLLNAFVDLLDKCLNLNPEKRITNDTNKFIKLVIHKNIFYSFSTECNNNKEIEITILINLIIFARDS</sequence>
<protein>
    <recommendedName>
        <fullName evidence="19">Serine/threonine-protein kinase PRP4 homolog</fullName>
        <ecNumber evidence="3">2.7.11.1</ecNumber>
    </recommendedName>
    <alternativeName>
        <fullName evidence="20">PRP4 pre-mRNA-processing factor 4 homolog</fullName>
    </alternativeName>
</protein>
<dbReference type="GO" id="GO:0005681">
    <property type="term" value="C:spliceosomal complex"/>
    <property type="evidence" value="ECO:0007669"/>
    <property type="project" value="UniProtKB-KW"/>
</dbReference>
<evidence type="ECO:0000256" key="18">
    <source>
        <dbReference type="ARBA" id="ARBA00023596"/>
    </source>
</evidence>
<feature type="binding site" evidence="22">
    <location>
        <position position="737"/>
    </location>
    <ligand>
        <name>ATP</name>
        <dbReference type="ChEBI" id="CHEBI:30616"/>
    </ligand>
</feature>
<keyword evidence="14" id="KW-0832">Ubl conjugation</keyword>
<keyword evidence="11 22" id="KW-0547">Nucleotide-binding</keyword>
<feature type="compositionally biased region" description="Basic and acidic residues" evidence="23">
    <location>
        <begin position="228"/>
        <end position="255"/>
    </location>
</feature>
<keyword evidence="6" id="KW-0723">Serine/threonine-protein kinase</keyword>
<evidence type="ECO:0000256" key="11">
    <source>
        <dbReference type="ARBA" id="ARBA00022741"/>
    </source>
</evidence>
<dbReference type="OrthoDB" id="9332038at2759"/>
<evidence type="ECO:0000256" key="21">
    <source>
        <dbReference type="ARBA" id="ARBA00046964"/>
    </source>
</evidence>
<dbReference type="InterPro" id="IPR044092">
    <property type="entry name" value="STKc_PRP4"/>
</dbReference>
<dbReference type="Proteomes" id="UP000615446">
    <property type="component" value="Unassembled WGS sequence"/>
</dbReference>
<dbReference type="FunFam" id="3.30.200.20:FF:000123">
    <property type="entry name" value="serine/threonine-protein kinase PRP4 homolog"/>
    <property type="match status" value="1"/>
</dbReference>
<feature type="compositionally biased region" description="Basic residues" evidence="23">
    <location>
        <begin position="97"/>
        <end position="107"/>
    </location>
</feature>
<evidence type="ECO:0000256" key="9">
    <source>
        <dbReference type="ARBA" id="ARBA00022679"/>
    </source>
</evidence>
<dbReference type="PANTHER" id="PTHR24058:SF103">
    <property type="entry name" value="SERINE_THREONINE-PROTEIN KINASE PRP4 HOMOLOG"/>
    <property type="match status" value="1"/>
</dbReference>
<evidence type="ECO:0000256" key="8">
    <source>
        <dbReference type="ARBA" id="ARBA00022664"/>
    </source>
</evidence>
<dbReference type="SMART" id="SM00220">
    <property type="entry name" value="S_TKc"/>
    <property type="match status" value="1"/>
</dbReference>
<dbReference type="AlphaFoldDB" id="A0A8H3M4J0"/>
<evidence type="ECO:0000256" key="19">
    <source>
        <dbReference type="ARBA" id="ARBA00023637"/>
    </source>
</evidence>
<evidence type="ECO:0000256" key="6">
    <source>
        <dbReference type="ARBA" id="ARBA00022527"/>
    </source>
</evidence>
<keyword evidence="17" id="KW-0539">Nucleus</keyword>
<keyword evidence="10" id="KW-0747">Spliceosome</keyword>
<gene>
    <name evidence="25" type="ORF">RCL2_002425900</name>
</gene>
<evidence type="ECO:0000256" key="22">
    <source>
        <dbReference type="PROSITE-ProRule" id="PRU10141"/>
    </source>
</evidence>
<evidence type="ECO:0000256" key="15">
    <source>
        <dbReference type="ARBA" id="ARBA00022990"/>
    </source>
</evidence>
<keyword evidence="16" id="KW-0508">mRNA splicing</keyword>
<feature type="region of interest" description="Disordered" evidence="23">
    <location>
        <begin position="75"/>
        <end position="108"/>
    </location>
</feature>
<comment type="caution">
    <text evidence="25">The sequence shown here is derived from an EMBL/GenBank/DDBJ whole genome shotgun (WGS) entry which is preliminary data.</text>
</comment>
<evidence type="ECO:0000256" key="1">
    <source>
        <dbReference type="ARBA" id="ARBA00004123"/>
    </source>
</evidence>
<comment type="subunit">
    <text evidence="21">Interacts with CLK1 C-terminus. Associates with the U5 snRNP and NCOR1 deacetylase complexes. Identified in the spliceosome C complex.</text>
</comment>
<evidence type="ECO:0000256" key="17">
    <source>
        <dbReference type="ARBA" id="ARBA00023242"/>
    </source>
</evidence>
<evidence type="ECO:0000256" key="12">
    <source>
        <dbReference type="ARBA" id="ARBA00022777"/>
    </source>
</evidence>
<dbReference type="PROSITE" id="PS00107">
    <property type="entry name" value="PROTEIN_KINASE_ATP"/>
    <property type="match status" value="1"/>
</dbReference>
<feature type="compositionally biased region" description="Basic and acidic residues" evidence="23">
    <location>
        <begin position="378"/>
        <end position="445"/>
    </location>
</feature>
<dbReference type="Pfam" id="PF00069">
    <property type="entry name" value="Pkinase"/>
    <property type="match status" value="1"/>
</dbReference>
<keyword evidence="4" id="KW-0158">Chromosome</keyword>
<dbReference type="PROSITE" id="PS50011">
    <property type="entry name" value="PROTEIN_KINASE_DOM"/>
    <property type="match status" value="1"/>
</dbReference>
<dbReference type="EMBL" id="BLAL01000259">
    <property type="protein sequence ID" value="GES97676.1"/>
    <property type="molecule type" value="Genomic_DNA"/>
</dbReference>
<dbReference type="InterPro" id="IPR008271">
    <property type="entry name" value="Ser/Thr_kinase_AS"/>
</dbReference>
<feature type="compositionally biased region" description="Basic residues" evidence="23">
    <location>
        <begin position="256"/>
        <end position="293"/>
    </location>
</feature>
<feature type="region of interest" description="Disordered" evidence="23">
    <location>
        <begin position="14"/>
        <end position="33"/>
    </location>
</feature>
<dbReference type="FunFam" id="1.10.510.10:FF:000078">
    <property type="entry name" value="Serine/threonine-protein kinase PRP4 homolog"/>
    <property type="match status" value="1"/>
</dbReference>
<evidence type="ECO:0000256" key="14">
    <source>
        <dbReference type="ARBA" id="ARBA00022843"/>
    </source>
</evidence>
<keyword evidence="5" id="KW-1017">Isopeptide bond</keyword>
<dbReference type="GO" id="GO:0004674">
    <property type="term" value="F:protein serine/threonine kinase activity"/>
    <property type="evidence" value="ECO:0007669"/>
    <property type="project" value="UniProtKB-KW"/>
</dbReference>
<feature type="domain" description="Protein kinase" evidence="24">
    <location>
        <begin position="708"/>
        <end position="1029"/>
    </location>
</feature>
<dbReference type="SUPFAM" id="SSF56112">
    <property type="entry name" value="Protein kinase-like (PK-like)"/>
    <property type="match status" value="1"/>
</dbReference>
<evidence type="ECO:0000256" key="7">
    <source>
        <dbReference type="ARBA" id="ARBA00022553"/>
    </source>
</evidence>
<evidence type="ECO:0000256" key="16">
    <source>
        <dbReference type="ARBA" id="ARBA00023187"/>
    </source>
</evidence>